<dbReference type="HOGENOM" id="CLU_044071_0_0_5"/>
<evidence type="ECO:0000256" key="10">
    <source>
        <dbReference type="RuleBase" id="RU003376"/>
    </source>
</evidence>
<feature type="transmembrane region" description="Helical" evidence="11">
    <location>
        <begin position="21"/>
        <end position="46"/>
    </location>
</feature>
<comment type="similarity">
    <text evidence="2 10">Belongs to the cytochrome c oxidase subunit 3 family.</text>
</comment>
<evidence type="ECO:0000256" key="2">
    <source>
        <dbReference type="ARBA" id="ARBA00010581"/>
    </source>
</evidence>
<keyword evidence="5" id="KW-1278">Translocase</keyword>
<dbReference type="Pfam" id="PF00510">
    <property type="entry name" value="COX3"/>
    <property type="match status" value="1"/>
</dbReference>
<feature type="transmembrane region" description="Helical" evidence="11">
    <location>
        <begin position="151"/>
        <end position="171"/>
    </location>
</feature>
<dbReference type="GO" id="GO:0016491">
    <property type="term" value="F:oxidoreductase activity"/>
    <property type="evidence" value="ECO:0007669"/>
    <property type="project" value="UniProtKB-KW"/>
</dbReference>
<keyword evidence="4 10" id="KW-0812">Transmembrane</keyword>
<dbReference type="Gene3D" id="1.10.287.70">
    <property type="match status" value="1"/>
</dbReference>
<dbReference type="InterPro" id="IPR035973">
    <property type="entry name" value="Cyt_c_oxidase_su3-like_sf"/>
</dbReference>
<proteinExistence type="inferred from homology"/>
<dbReference type="eggNOG" id="COG1845">
    <property type="taxonomic scope" value="Bacteria"/>
</dbReference>
<evidence type="ECO:0000313" key="13">
    <source>
        <dbReference type="EMBL" id="ABD43573.1"/>
    </source>
</evidence>
<keyword evidence="14" id="KW-1185">Reference proteome</keyword>
<name>Q2GLU5_ANAPZ</name>
<reference evidence="13 14" key="1">
    <citation type="journal article" date="2006" name="PLoS Genet.">
        <title>Comparative genomics of emerging human ehrlichiosis agents.</title>
        <authorList>
            <person name="Dunning Hotopp J.C."/>
            <person name="Lin M."/>
            <person name="Madupu R."/>
            <person name="Crabtree J."/>
            <person name="Angiuoli S.V."/>
            <person name="Eisen J.A."/>
            <person name="Seshadri R."/>
            <person name="Ren Q."/>
            <person name="Wu M."/>
            <person name="Utterback T.R."/>
            <person name="Smith S."/>
            <person name="Lewis M."/>
            <person name="Khouri H."/>
            <person name="Zhang C."/>
            <person name="Niu H."/>
            <person name="Lin Q."/>
            <person name="Ohashi N."/>
            <person name="Zhi N."/>
            <person name="Nelson W."/>
            <person name="Brinkac L.M."/>
            <person name="Dodson R.J."/>
            <person name="Rosovitz M.J."/>
            <person name="Sundaram J."/>
            <person name="Daugherty S.C."/>
            <person name="Davidsen T."/>
            <person name="Durkin A.S."/>
            <person name="Gwinn M."/>
            <person name="Haft D.H."/>
            <person name="Selengut J.D."/>
            <person name="Sullivan S.A."/>
            <person name="Zafar N."/>
            <person name="Zhou L."/>
            <person name="Benahmed F."/>
            <person name="Forberger H."/>
            <person name="Halpin R."/>
            <person name="Mulligan S."/>
            <person name="Robinson J."/>
            <person name="White O."/>
            <person name="Rikihisa Y."/>
            <person name="Tettelin H."/>
        </authorList>
    </citation>
    <scope>NUCLEOTIDE SEQUENCE [LARGE SCALE GENOMIC DNA]</scope>
    <source>
        <strain evidence="13 14">HZ</strain>
    </source>
</reference>
<dbReference type="Proteomes" id="UP000001943">
    <property type="component" value="Chromosome"/>
</dbReference>
<dbReference type="GO" id="GO:0005886">
    <property type="term" value="C:plasma membrane"/>
    <property type="evidence" value="ECO:0007669"/>
    <property type="project" value="UniProtKB-SubCell"/>
</dbReference>
<dbReference type="EMBL" id="CP000235">
    <property type="protein sequence ID" value="ABD43573.1"/>
    <property type="molecule type" value="Genomic_DNA"/>
</dbReference>
<dbReference type="InterPro" id="IPR000298">
    <property type="entry name" value="Cyt_c_oxidase-like_su3"/>
</dbReference>
<dbReference type="GO" id="GO:0004129">
    <property type="term" value="F:cytochrome-c oxidase activity"/>
    <property type="evidence" value="ECO:0007669"/>
    <property type="project" value="UniProtKB-EC"/>
</dbReference>
<evidence type="ECO:0000256" key="11">
    <source>
        <dbReference type="SAM" id="Phobius"/>
    </source>
</evidence>
<gene>
    <name evidence="13" type="ordered locus">APH_0019</name>
</gene>
<dbReference type="InterPro" id="IPR024791">
    <property type="entry name" value="Cyt_c/ubiquinol_Oxase_su3"/>
</dbReference>
<evidence type="ECO:0000256" key="1">
    <source>
        <dbReference type="ARBA" id="ARBA00004141"/>
    </source>
</evidence>
<dbReference type="Gene3D" id="1.20.120.80">
    <property type="entry name" value="Cytochrome c oxidase, subunit III, four-helix bundle"/>
    <property type="match status" value="1"/>
</dbReference>
<dbReference type="CDD" id="cd01665">
    <property type="entry name" value="Cyt_c_Oxidase_III"/>
    <property type="match status" value="1"/>
</dbReference>
<keyword evidence="7 11" id="KW-0472">Membrane</keyword>
<evidence type="ECO:0000259" key="12">
    <source>
        <dbReference type="PROSITE" id="PS50253"/>
    </source>
</evidence>
<feature type="transmembrane region" description="Helical" evidence="11">
    <location>
        <begin position="92"/>
        <end position="115"/>
    </location>
</feature>
<dbReference type="EnsemblBacteria" id="ABD43573">
    <property type="protein sequence ID" value="ABD43573"/>
    <property type="gene ID" value="APH_0019"/>
</dbReference>
<dbReference type="PROSITE" id="PS50253">
    <property type="entry name" value="COX3"/>
    <property type="match status" value="1"/>
</dbReference>
<feature type="transmembrane region" description="Helical" evidence="11">
    <location>
        <begin position="264"/>
        <end position="283"/>
    </location>
</feature>
<evidence type="ECO:0000256" key="4">
    <source>
        <dbReference type="ARBA" id="ARBA00022692"/>
    </source>
</evidence>
<dbReference type="KEGG" id="aph:APH_0019"/>
<dbReference type="SUPFAM" id="SSF81452">
    <property type="entry name" value="Cytochrome c oxidase subunit III-like"/>
    <property type="match status" value="1"/>
</dbReference>
<dbReference type="STRING" id="212042.APH_0019"/>
<dbReference type="InterPro" id="IPR033945">
    <property type="entry name" value="Cyt_c_oxase_su3_dom"/>
</dbReference>
<evidence type="ECO:0000256" key="8">
    <source>
        <dbReference type="ARBA" id="ARBA00031400"/>
    </source>
</evidence>
<dbReference type="EC" id="7.1.1.9" evidence="3"/>
<accession>Q2GLU5</accession>
<evidence type="ECO:0000256" key="9">
    <source>
        <dbReference type="ARBA" id="ARBA00031625"/>
    </source>
</evidence>
<keyword evidence="6 11" id="KW-1133">Transmembrane helix</keyword>
<feature type="transmembrane region" description="Helical" evidence="11">
    <location>
        <begin position="222"/>
        <end position="244"/>
    </location>
</feature>
<protein>
    <recommendedName>
        <fullName evidence="3">cytochrome-c oxidase</fullName>
        <ecNumber evidence="3">7.1.1.9</ecNumber>
    </recommendedName>
    <alternativeName>
        <fullName evidence="8">Cytochrome aa3 subunit 3</fullName>
    </alternativeName>
    <alternativeName>
        <fullName evidence="9">Cytochrome c oxidase polypeptide III</fullName>
    </alternativeName>
</protein>
<dbReference type="GO" id="GO:0019646">
    <property type="term" value="P:aerobic electron transport chain"/>
    <property type="evidence" value="ECO:0007669"/>
    <property type="project" value="InterPro"/>
</dbReference>
<evidence type="ECO:0000256" key="3">
    <source>
        <dbReference type="ARBA" id="ARBA00012949"/>
    </source>
</evidence>
<evidence type="ECO:0000256" key="7">
    <source>
        <dbReference type="ARBA" id="ARBA00023136"/>
    </source>
</evidence>
<evidence type="ECO:0000256" key="6">
    <source>
        <dbReference type="ARBA" id="ARBA00022989"/>
    </source>
</evidence>
<feature type="domain" description="Heme-copper oxidase subunit III family profile" evidence="12">
    <location>
        <begin position="15"/>
        <end position="285"/>
    </location>
</feature>
<comment type="subcellular location">
    <subcellularLocation>
        <location evidence="10">Cell membrane</location>
        <topology evidence="10">Multi-pass membrane protein</topology>
    </subcellularLocation>
    <subcellularLocation>
        <location evidence="1">Membrane</location>
        <topology evidence="1">Multi-pass membrane protein</topology>
    </subcellularLocation>
</comment>
<dbReference type="AlphaFoldDB" id="Q2GLU5"/>
<sequence length="285" mass="32603">MSTLFVLCAFFGMKKQHDHHILSSSPWPIFLSICAFITAFGLVGVIHKTVTGLVLFSCGTAATICVLYCWWRDVVVEAIRDKCFTFIVKKGLRIGLSMLILSETMFFFAFFWSFFKAWLFPAYQLVDYSQKVATVWPPVGIETVSAWSLPFMNTVTLLLSGCTITWSHHYLMIDDIKSSLKMLAFTIGLGLVFSTFQLIEYLHAGFAFSEEGLKAVYSSNFYMATGFHGLHVLMGIVFLIVCWIRMFRGQMSSDCHIGFECAAWYWHFVDVVWLFLFLFMYVISS</sequence>
<dbReference type="PANTHER" id="PTHR11403">
    <property type="entry name" value="CYTOCHROME C OXIDASE SUBUNIT III"/>
    <property type="match status" value="1"/>
</dbReference>
<evidence type="ECO:0000313" key="14">
    <source>
        <dbReference type="Proteomes" id="UP000001943"/>
    </source>
</evidence>
<dbReference type="PANTHER" id="PTHR11403:SF7">
    <property type="entry name" value="CYTOCHROME C OXIDASE SUBUNIT 3"/>
    <property type="match status" value="1"/>
</dbReference>
<feature type="transmembrane region" description="Helical" evidence="11">
    <location>
        <begin position="52"/>
        <end position="71"/>
    </location>
</feature>
<dbReference type="InterPro" id="IPR013833">
    <property type="entry name" value="Cyt_c_oxidase_su3_a-hlx"/>
</dbReference>
<keyword evidence="13" id="KW-0560">Oxidoreductase</keyword>
<feature type="transmembrane region" description="Helical" evidence="11">
    <location>
        <begin position="183"/>
        <end position="202"/>
    </location>
</feature>
<dbReference type="PaxDb" id="212042-APH_0019"/>
<evidence type="ECO:0000256" key="5">
    <source>
        <dbReference type="ARBA" id="ARBA00022967"/>
    </source>
</evidence>
<organism evidence="13 14">
    <name type="scientific">Anaplasma phagocytophilum (strain HZ)</name>
    <dbReference type="NCBI Taxonomy" id="212042"/>
    <lineage>
        <taxon>Bacteria</taxon>
        <taxon>Pseudomonadati</taxon>
        <taxon>Pseudomonadota</taxon>
        <taxon>Alphaproteobacteria</taxon>
        <taxon>Rickettsiales</taxon>
        <taxon>Anaplasmataceae</taxon>
        <taxon>Anaplasma</taxon>
        <taxon>phagocytophilum group</taxon>
    </lineage>
</organism>